<keyword evidence="5" id="KW-0479">Metal-binding</keyword>
<evidence type="ECO:0000256" key="14">
    <source>
        <dbReference type="ARBA" id="ARBA00023295"/>
    </source>
</evidence>
<evidence type="ECO:0000256" key="10">
    <source>
        <dbReference type="ARBA" id="ARBA00023125"/>
    </source>
</evidence>
<evidence type="ECO:0000256" key="8">
    <source>
        <dbReference type="ARBA" id="ARBA00022801"/>
    </source>
</evidence>
<evidence type="ECO:0000256" key="4">
    <source>
        <dbReference type="ARBA" id="ARBA00011245"/>
    </source>
</evidence>
<feature type="domain" description="FPG-type" evidence="17">
    <location>
        <begin position="222"/>
        <end position="255"/>
    </location>
</feature>
<name>A0A0G1C4B7_9BACT</name>
<dbReference type="InterPro" id="IPR010663">
    <property type="entry name" value="Znf_FPG/IleRS"/>
</dbReference>
<keyword evidence="9" id="KW-0862">Zinc</keyword>
<evidence type="ECO:0000256" key="11">
    <source>
        <dbReference type="ARBA" id="ARBA00023204"/>
    </source>
</evidence>
<comment type="caution">
    <text evidence="19">The sequence shown here is derived from an EMBL/GenBank/DDBJ whole genome shotgun (WGS) entry which is preliminary data.</text>
</comment>
<dbReference type="GO" id="GO:0140078">
    <property type="term" value="F:class I DNA-(apurinic or apyrimidinic site) endonuclease activity"/>
    <property type="evidence" value="ECO:0007669"/>
    <property type="project" value="UniProtKB-EC"/>
</dbReference>
<dbReference type="GO" id="GO:0006284">
    <property type="term" value="P:base-excision repair"/>
    <property type="evidence" value="ECO:0007669"/>
    <property type="project" value="InterPro"/>
</dbReference>
<evidence type="ECO:0000259" key="18">
    <source>
        <dbReference type="PROSITE" id="PS51068"/>
    </source>
</evidence>
<evidence type="ECO:0000259" key="17">
    <source>
        <dbReference type="PROSITE" id="PS51066"/>
    </source>
</evidence>
<keyword evidence="11" id="KW-0234">DNA repair</keyword>
<dbReference type="PANTHER" id="PTHR22993">
    <property type="entry name" value="FORMAMIDOPYRIMIDINE-DNA GLYCOSYLASE"/>
    <property type="match status" value="1"/>
</dbReference>
<dbReference type="SMART" id="SM01232">
    <property type="entry name" value="H2TH"/>
    <property type="match status" value="1"/>
</dbReference>
<dbReference type="STRING" id="1618369.UV54_C0007G0011"/>
<keyword evidence="6" id="KW-0227">DNA damage</keyword>
<evidence type="ECO:0000256" key="16">
    <source>
        <dbReference type="PROSITE-ProRule" id="PRU00391"/>
    </source>
</evidence>
<dbReference type="SMART" id="SM00898">
    <property type="entry name" value="Fapy_DNA_glyco"/>
    <property type="match status" value="1"/>
</dbReference>
<protein>
    <submittedName>
        <fullName evidence="19">Formamidopyrimidine-DNA glycosylase</fullName>
    </submittedName>
</protein>
<evidence type="ECO:0000256" key="7">
    <source>
        <dbReference type="ARBA" id="ARBA00022771"/>
    </source>
</evidence>
<dbReference type="EMBL" id="LCEW01000007">
    <property type="protein sequence ID" value="KKS80402.1"/>
    <property type="molecule type" value="Genomic_DNA"/>
</dbReference>
<evidence type="ECO:0000313" key="20">
    <source>
        <dbReference type="Proteomes" id="UP000034213"/>
    </source>
</evidence>
<dbReference type="PROSITE" id="PS51068">
    <property type="entry name" value="FPG_CAT"/>
    <property type="match status" value="1"/>
</dbReference>
<dbReference type="Pfam" id="PF01149">
    <property type="entry name" value="Fapy_DNA_glyco"/>
    <property type="match status" value="1"/>
</dbReference>
<dbReference type="CDD" id="cd08966">
    <property type="entry name" value="EcFpg-like_N"/>
    <property type="match status" value="1"/>
</dbReference>
<proteinExistence type="inferred from homology"/>
<evidence type="ECO:0000256" key="1">
    <source>
        <dbReference type="ARBA" id="ARBA00001668"/>
    </source>
</evidence>
<evidence type="ECO:0000256" key="9">
    <source>
        <dbReference type="ARBA" id="ARBA00022833"/>
    </source>
</evidence>
<dbReference type="NCBIfam" id="NF002211">
    <property type="entry name" value="PRK01103.1"/>
    <property type="match status" value="1"/>
</dbReference>
<sequence length="255" mass="28731">MPELPEVETICRQLNSVLAGQRIKSLQGCSLQVVGKKILGVRRKAKMIIIELSGGVSLLIHLKMTGQLIYNGKQNKYTRAILELDKGRLYFNDLRRFGWIKIVDRSEILDLRLKLPPDVIDKEFTAEYLEKVLKSSGRAIKLILMDQQKMGGVGNIYANEILFCAGIDPRRPANTYGMQVRNLHQCIKRVIGLGIKYGGTTASDESFKNILGKAGKFQNYLKVYENKGKCEKCQTKIQIIKLGGRGTYFCPNCQS</sequence>
<accession>A0A0G1C4B7</accession>
<dbReference type="NCBIfam" id="TIGR00577">
    <property type="entry name" value="fpg"/>
    <property type="match status" value="1"/>
</dbReference>
<comment type="similarity">
    <text evidence="3">Belongs to the FPG family.</text>
</comment>
<dbReference type="GO" id="GO:0003684">
    <property type="term" value="F:damaged DNA binding"/>
    <property type="evidence" value="ECO:0007669"/>
    <property type="project" value="InterPro"/>
</dbReference>
<dbReference type="Gene3D" id="1.10.8.50">
    <property type="match status" value="1"/>
</dbReference>
<evidence type="ECO:0000256" key="6">
    <source>
        <dbReference type="ARBA" id="ARBA00022763"/>
    </source>
</evidence>
<keyword evidence="13" id="KW-0511">Multifunctional enzyme</keyword>
<organism evidence="19 20">
    <name type="scientific">Candidatus Beckwithbacteria bacterium GW2011_GWA2_43_10</name>
    <dbReference type="NCBI Taxonomy" id="1618369"/>
    <lineage>
        <taxon>Bacteria</taxon>
        <taxon>Candidatus Beckwithiibacteriota</taxon>
    </lineage>
</organism>
<dbReference type="InterPro" id="IPR035937">
    <property type="entry name" value="FPG_N"/>
</dbReference>
<dbReference type="GO" id="GO:0034039">
    <property type="term" value="F:8-oxo-7,8-dihydroguanine DNA N-glycosylase activity"/>
    <property type="evidence" value="ECO:0007669"/>
    <property type="project" value="TreeGrafter"/>
</dbReference>
<dbReference type="Pfam" id="PF06827">
    <property type="entry name" value="zf-FPG_IleRS"/>
    <property type="match status" value="1"/>
</dbReference>
<gene>
    <name evidence="19" type="ORF">UV54_C0007G0011</name>
</gene>
<dbReference type="PATRIC" id="fig|1618369.3.peg.154"/>
<dbReference type="Proteomes" id="UP000034213">
    <property type="component" value="Unassembled WGS sequence"/>
</dbReference>
<dbReference type="GO" id="GO:0008270">
    <property type="term" value="F:zinc ion binding"/>
    <property type="evidence" value="ECO:0007669"/>
    <property type="project" value="UniProtKB-KW"/>
</dbReference>
<dbReference type="InterPro" id="IPR012319">
    <property type="entry name" value="FPG_cat"/>
</dbReference>
<keyword evidence="12" id="KW-0456">Lyase</keyword>
<comment type="catalytic activity">
    <reaction evidence="1">
        <text>Hydrolysis of DNA containing ring-opened 7-methylguanine residues, releasing 2,6-diamino-4-hydroxy-5-(N-methyl)formamidopyrimidine.</text>
        <dbReference type="EC" id="3.2.2.23"/>
    </reaction>
</comment>
<dbReference type="SUPFAM" id="SSF57716">
    <property type="entry name" value="Glucocorticoid receptor-like (DNA-binding domain)"/>
    <property type="match status" value="1"/>
</dbReference>
<keyword evidence="10" id="KW-0238">DNA-binding</keyword>
<evidence type="ECO:0000256" key="12">
    <source>
        <dbReference type="ARBA" id="ARBA00023239"/>
    </source>
</evidence>
<dbReference type="Gene3D" id="3.20.190.10">
    <property type="entry name" value="MutM-like, N-terminal"/>
    <property type="match status" value="1"/>
</dbReference>
<evidence type="ECO:0000256" key="15">
    <source>
        <dbReference type="ARBA" id="ARBA00044632"/>
    </source>
</evidence>
<dbReference type="InterPro" id="IPR015886">
    <property type="entry name" value="H2TH_FPG"/>
</dbReference>
<reference evidence="19 20" key="1">
    <citation type="journal article" date="2015" name="Nature">
        <title>rRNA introns, odd ribosomes, and small enigmatic genomes across a large radiation of phyla.</title>
        <authorList>
            <person name="Brown C.T."/>
            <person name="Hug L.A."/>
            <person name="Thomas B.C."/>
            <person name="Sharon I."/>
            <person name="Castelle C.J."/>
            <person name="Singh A."/>
            <person name="Wilkins M.J."/>
            <person name="Williams K.H."/>
            <person name="Banfield J.F."/>
        </authorList>
    </citation>
    <scope>NUCLEOTIDE SEQUENCE [LARGE SCALE GENOMIC DNA]</scope>
</reference>
<dbReference type="InterPro" id="IPR020629">
    <property type="entry name" value="FPG_Glyclase"/>
</dbReference>
<evidence type="ECO:0000256" key="3">
    <source>
        <dbReference type="ARBA" id="ARBA00009409"/>
    </source>
</evidence>
<evidence type="ECO:0000256" key="13">
    <source>
        <dbReference type="ARBA" id="ARBA00023268"/>
    </source>
</evidence>
<evidence type="ECO:0000256" key="5">
    <source>
        <dbReference type="ARBA" id="ARBA00022723"/>
    </source>
</evidence>
<evidence type="ECO:0000256" key="2">
    <source>
        <dbReference type="ARBA" id="ARBA00001947"/>
    </source>
</evidence>
<dbReference type="PROSITE" id="PS51066">
    <property type="entry name" value="ZF_FPG_2"/>
    <property type="match status" value="1"/>
</dbReference>
<feature type="domain" description="Formamidopyrimidine-DNA glycosylase catalytic" evidence="18">
    <location>
        <begin position="2"/>
        <end position="98"/>
    </location>
</feature>
<dbReference type="InterPro" id="IPR000214">
    <property type="entry name" value="Znf_DNA_glyclase/AP_lyase"/>
</dbReference>
<dbReference type="AlphaFoldDB" id="A0A0G1C4B7"/>
<comment type="subunit">
    <text evidence="4">Monomer.</text>
</comment>
<dbReference type="SUPFAM" id="SSF46946">
    <property type="entry name" value="S13-like H2TH domain"/>
    <property type="match status" value="1"/>
</dbReference>
<dbReference type="PANTHER" id="PTHR22993:SF9">
    <property type="entry name" value="FORMAMIDOPYRIMIDINE-DNA GLYCOSYLASE"/>
    <property type="match status" value="1"/>
</dbReference>
<dbReference type="InterPro" id="IPR010979">
    <property type="entry name" value="Ribosomal_uS13-like_H2TH"/>
</dbReference>
<keyword evidence="7 16" id="KW-0863">Zinc-finger</keyword>
<dbReference type="FunFam" id="1.10.8.50:FF:000003">
    <property type="entry name" value="Formamidopyrimidine-DNA glycosylase"/>
    <property type="match status" value="1"/>
</dbReference>
<evidence type="ECO:0000313" key="19">
    <source>
        <dbReference type="EMBL" id="KKS80402.1"/>
    </source>
</evidence>
<comment type="cofactor">
    <cofactor evidence="2">
        <name>Zn(2+)</name>
        <dbReference type="ChEBI" id="CHEBI:29105"/>
    </cofactor>
</comment>
<comment type="catalytic activity">
    <reaction evidence="15">
        <text>2'-deoxyribonucleotide-(2'-deoxyribose 5'-phosphate)-2'-deoxyribonucleotide-DNA = a 3'-end 2'-deoxyribonucleotide-(2,3-dehydro-2,3-deoxyribose 5'-phosphate)-DNA + a 5'-end 5'-phospho-2'-deoxyribonucleoside-DNA + H(+)</text>
        <dbReference type="Rhea" id="RHEA:66592"/>
        <dbReference type="Rhea" id="RHEA-COMP:13180"/>
        <dbReference type="Rhea" id="RHEA-COMP:16897"/>
        <dbReference type="Rhea" id="RHEA-COMP:17067"/>
        <dbReference type="ChEBI" id="CHEBI:15378"/>
        <dbReference type="ChEBI" id="CHEBI:136412"/>
        <dbReference type="ChEBI" id="CHEBI:157695"/>
        <dbReference type="ChEBI" id="CHEBI:167181"/>
        <dbReference type="EC" id="4.2.99.18"/>
    </reaction>
</comment>
<dbReference type="SUPFAM" id="SSF81624">
    <property type="entry name" value="N-terminal domain of MutM-like DNA repair proteins"/>
    <property type="match status" value="1"/>
</dbReference>
<dbReference type="Pfam" id="PF06831">
    <property type="entry name" value="H2TH"/>
    <property type="match status" value="1"/>
</dbReference>
<keyword evidence="14" id="KW-0326">Glycosidase</keyword>
<keyword evidence="8" id="KW-0378">Hydrolase</keyword>